<accession>A0A8H4LQZ4</accession>
<gene>
    <name evidence="1" type="ORF">FALBO_178</name>
</gene>
<sequence>MTTIFLNLPVWFTSSFFTPQRAFSSSRGYILTKPADSWVCPDYVDPIQPFTESFRSSSSADIVEHKGYLCGPLAQDKTKEIESDLGTSAGISDPELCKVLAARFREYQLKDLEQFVESKLNPAGHPSGSESSSPYLV</sequence>
<comment type="caution">
    <text evidence="1">The sequence shown here is derived from an EMBL/GenBank/DDBJ whole genome shotgun (WGS) entry which is preliminary data.</text>
</comment>
<dbReference type="OrthoDB" id="1046782at2759"/>
<organism evidence="1 2">
    <name type="scientific">Fusarium albosuccineum</name>
    <dbReference type="NCBI Taxonomy" id="1237068"/>
    <lineage>
        <taxon>Eukaryota</taxon>
        <taxon>Fungi</taxon>
        <taxon>Dikarya</taxon>
        <taxon>Ascomycota</taxon>
        <taxon>Pezizomycotina</taxon>
        <taxon>Sordariomycetes</taxon>
        <taxon>Hypocreomycetidae</taxon>
        <taxon>Hypocreales</taxon>
        <taxon>Nectriaceae</taxon>
        <taxon>Fusarium</taxon>
        <taxon>Fusarium decemcellulare species complex</taxon>
    </lineage>
</organism>
<dbReference type="Proteomes" id="UP000554235">
    <property type="component" value="Unassembled WGS sequence"/>
</dbReference>
<name>A0A8H4LQZ4_9HYPO</name>
<dbReference type="EMBL" id="JAADYS010000017">
    <property type="protein sequence ID" value="KAF4472963.1"/>
    <property type="molecule type" value="Genomic_DNA"/>
</dbReference>
<reference evidence="1 2" key="1">
    <citation type="submission" date="2020-01" db="EMBL/GenBank/DDBJ databases">
        <title>Identification and distribution of gene clusters putatively required for synthesis of sphingolipid metabolism inhibitors in phylogenetically diverse species of the filamentous fungus Fusarium.</title>
        <authorList>
            <person name="Kim H.-S."/>
            <person name="Busman M."/>
            <person name="Brown D.W."/>
            <person name="Divon H."/>
            <person name="Uhlig S."/>
            <person name="Proctor R.H."/>
        </authorList>
    </citation>
    <scope>NUCLEOTIDE SEQUENCE [LARGE SCALE GENOMIC DNA]</scope>
    <source>
        <strain evidence="1 2">NRRL 20459</strain>
    </source>
</reference>
<dbReference type="AlphaFoldDB" id="A0A8H4LQZ4"/>
<protein>
    <submittedName>
        <fullName evidence="1">Uncharacterized protein</fullName>
    </submittedName>
</protein>
<proteinExistence type="predicted"/>
<keyword evidence="2" id="KW-1185">Reference proteome</keyword>
<evidence type="ECO:0000313" key="2">
    <source>
        <dbReference type="Proteomes" id="UP000554235"/>
    </source>
</evidence>
<evidence type="ECO:0000313" key="1">
    <source>
        <dbReference type="EMBL" id="KAF4472963.1"/>
    </source>
</evidence>